<dbReference type="InterPro" id="IPR000873">
    <property type="entry name" value="AMP-dep_synth/lig_dom"/>
</dbReference>
<dbReference type="Proteomes" id="UP000617426">
    <property type="component" value="Unassembled WGS sequence"/>
</dbReference>
<dbReference type="PANTHER" id="PTHR43767">
    <property type="entry name" value="LONG-CHAIN-FATTY-ACID--COA LIGASE"/>
    <property type="match status" value="1"/>
</dbReference>
<dbReference type="InterPro" id="IPR025110">
    <property type="entry name" value="AMP-bd_C"/>
</dbReference>
<dbReference type="RefSeq" id="WP_320657650.1">
    <property type="nucleotide sequence ID" value="NZ_JACHMK010000001.1"/>
</dbReference>
<dbReference type="Pfam" id="PF13193">
    <property type="entry name" value="AMP-binding_C"/>
    <property type="match status" value="1"/>
</dbReference>
<reference evidence="3" key="1">
    <citation type="submission" date="2020-08" db="EMBL/GenBank/DDBJ databases">
        <title>Sequencing the genomes of 1000 actinobacteria strains.</title>
        <authorList>
            <person name="Klenk H.-P."/>
        </authorList>
    </citation>
    <scope>NUCLEOTIDE SEQUENCE</scope>
    <source>
        <strain evidence="3">DSM 10695</strain>
    </source>
</reference>
<evidence type="ECO:0000259" key="2">
    <source>
        <dbReference type="Pfam" id="PF13193"/>
    </source>
</evidence>
<sequence>MIAPDYSPARALLRAAKQHPDRKSIIWPDGQEPWTVGRSADVVSRTVSALRALGIAEGDRVVFAAANSAWVFLLHVACAWIGAVTVPVSERLPLDVLEGIIDSIRPRLVLTDPDSALAGRAGMRVLELGGFASLSLASPPAPGAPRALGSEPAAIVYTSGSAGRTRGVELSHAQLWWGSMCFRDGFEYAPYEEVVGVCAPVSHIGGFNGTSLDVFSHGGAIRVFSGFDPVEVLTSIEADRISMMFVVPVMCHLLLDANASLGADLSSWHRPLVGGDAMGPVLAQRLRSAGLRPIHVWGMTETAGAGMMASPDSAAPAGALGAPFPYVDARLVLADGAPARPGEIGEIEVRGPGVAQTFISAGERGPARVRDGWLATGDLATRDEEGWYTIVGRASRMINTGGELVAPARLEELIRGLDGVDDAIVVGVPDERWGQVVSALLVDRSGLRSGSARETVAVLDRHLAPWERIRRAAWVESLPQLPNGKPDALAAERMLMEAEQRRMW</sequence>
<keyword evidence="4" id="KW-1185">Reference proteome</keyword>
<feature type="domain" description="AMP-binding enzyme C-terminal" evidence="2">
    <location>
        <begin position="410"/>
        <end position="485"/>
    </location>
</feature>
<dbReference type="InterPro" id="IPR050237">
    <property type="entry name" value="ATP-dep_AMP-bd_enzyme"/>
</dbReference>
<protein>
    <submittedName>
        <fullName evidence="3">Fatty-acyl-CoA synthase</fullName>
        <ecNumber evidence="3">6.2.1.-</ecNumber>
    </submittedName>
</protein>
<dbReference type="GO" id="GO:0016878">
    <property type="term" value="F:acid-thiol ligase activity"/>
    <property type="evidence" value="ECO:0007669"/>
    <property type="project" value="UniProtKB-ARBA"/>
</dbReference>
<dbReference type="Gene3D" id="3.40.50.12780">
    <property type="entry name" value="N-terminal domain of ligase-like"/>
    <property type="match status" value="1"/>
</dbReference>
<feature type="domain" description="AMP-dependent synthetase/ligase" evidence="1">
    <location>
        <begin position="14"/>
        <end position="357"/>
    </location>
</feature>
<accession>A0A923E4L5</accession>
<comment type="caution">
    <text evidence="3">The sequence shown here is derived from an EMBL/GenBank/DDBJ whole genome shotgun (WGS) entry which is preliminary data.</text>
</comment>
<dbReference type="Pfam" id="PF00501">
    <property type="entry name" value="AMP-binding"/>
    <property type="match status" value="1"/>
</dbReference>
<proteinExistence type="predicted"/>
<dbReference type="AlphaFoldDB" id="A0A923E4L5"/>
<dbReference type="EC" id="6.2.1.-" evidence="3"/>
<dbReference type="Gene3D" id="3.30.300.30">
    <property type="match status" value="1"/>
</dbReference>
<organism evidence="3 4">
    <name type="scientific">Schaalia hyovaginalis</name>
    <dbReference type="NCBI Taxonomy" id="29316"/>
    <lineage>
        <taxon>Bacteria</taxon>
        <taxon>Bacillati</taxon>
        <taxon>Actinomycetota</taxon>
        <taxon>Actinomycetes</taxon>
        <taxon>Actinomycetales</taxon>
        <taxon>Actinomycetaceae</taxon>
        <taxon>Schaalia</taxon>
    </lineage>
</organism>
<dbReference type="InterPro" id="IPR045851">
    <property type="entry name" value="AMP-bd_C_sf"/>
</dbReference>
<evidence type="ECO:0000313" key="4">
    <source>
        <dbReference type="Proteomes" id="UP000617426"/>
    </source>
</evidence>
<dbReference type="EMBL" id="JACHMK010000001">
    <property type="protein sequence ID" value="MBB6334788.1"/>
    <property type="molecule type" value="Genomic_DNA"/>
</dbReference>
<name>A0A923E4L5_9ACTO</name>
<evidence type="ECO:0000313" key="3">
    <source>
        <dbReference type="EMBL" id="MBB6334788.1"/>
    </source>
</evidence>
<dbReference type="InterPro" id="IPR042099">
    <property type="entry name" value="ANL_N_sf"/>
</dbReference>
<dbReference type="SUPFAM" id="SSF56801">
    <property type="entry name" value="Acetyl-CoA synthetase-like"/>
    <property type="match status" value="1"/>
</dbReference>
<keyword evidence="3" id="KW-0436">Ligase</keyword>
<dbReference type="PANTHER" id="PTHR43767:SF1">
    <property type="entry name" value="NONRIBOSOMAL PEPTIDE SYNTHASE PES1 (EUROFUNG)-RELATED"/>
    <property type="match status" value="1"/>
</dbReference>
<evidence type="ECO:0000259" key="1">
    <source>
        <dbReference type="Pfam" id="PF00501"/>
    </source>
</evidence>
<gene>
    <name evidence="3" type="ORF">HD592_001353</name>
</gene>